<dbReference type="GO" id="GO:0005524">
    <property type="term" value="F:ATP binding"/>
    <property type="evidence" value="ECO:0007669"/>
    <property type="project" value="UniProtKB-KW"/>
</dbReference>
<keyword evidence="5" id="KW-0418">Kinase</keyword>
<evidence type="ECO:0000256" key="5">
    <source>
        <dbReference type="ARBA" id="ARBA00022777"/>
    </source>
</evidence>
<feature type="domain" description="Protein kinase" evidence="10">
    <location>
        <begin position="181"/>
        <end position="505"/>
    </location>
</feature>
<evidence type="ECO:0000256" key="2">
    <source>
        <dbReference type="ARBA" id="ARBA00022527"/>
    </source>
</evidence>
<dbReference type="Pfam" id="PF00069">
    <property type="entry name" value="Pkinase"/>
    <property type="match status" value="1"/>
</dbReference>
<evidence type="ECO:0000256" key="9">
    <source>
        <dbReference type="SAM" id="MobiDB-lite"/>
    </source>
</evidence>
<evidence type="ECO:0000256" key="4">
    <source>
        <dbReference type="ARBA" id="ARBA00022741"/>
    </source>
</evidence>
<dbReference type="Gene3D" id="1.10.510.10">
    <property type="entry name" value="Transferase(Phosphotransferase) domain 1"/>
    <property type="match status" value="1"/>
</dbReference>
<feature type="compositionally biased region" description="Polar residues" evidence="9">
    <location>
        <begin position="595"/>
        <end position="608"/>
    </location>
</feature>
<sequence length="893" mass="101623">MEVFTNEQVWQPRRKFRDWVKDNVEQGIDGHGKEVSYVPYPKLKGYWTHDRIARILGSYDKDIDIGVIRHRFIRAVSVLTYVADGGRTWIEYLERFYRTDIDDHSLPLRSHDIGASSAHATMLRRAPAPFDEDSEGLQTWSHFSEHQWKFLPLLFEQNGTVMDRLHHLRALDPRHIIPITIEKELSQRSGRGARVLKVKPHKDSGLPPDPIVLKEYLHDKDRYTNEFMNERHTYTTIRNMRGTNISKYFLRYYGCFIQGNKCVILIEYANQGSLLDFFKGNWFLPRTKEEAKDLWEDLGLLIKGLAVLHNGGKHTSTIHQDIKPANIFVSKVGSNGNRFSFKFGDFGTCSVTPIAENGDTTGYDNGGTRMYSAPELCNIDSEVFMSERVSWQADIWSFGCVLLDCGVWMALHERGRVDFRNERVEEIRSLKQKSLSKAGYDGAFHDGEQVLSTIKRKTDEILSLDSPVAQLVGNMMEFVRQEMLRQDIVERLTAQQLQARFQDAINSPLNSSPRGVHRVPSQIDSQYSVSPRRTLTSIAHDSTISGFDNNIPLRSATWVPQPGVADDRVIPQELVQPQPITRNSTVSHREVPHPSASTLNQPRLSAPRQQSPIDLDINAVETPTAAMTTRDANYGKTIRDVLEWIPKHKARQAFMLGWLDQPLKQLRGRDQCFIYDNSKSMAPYWSEVKDTANALTYILKGVDPDGFETHMTNSGECLKQKDRKGLFNKFGYFDQHRPRPEFDACPMEAILSNILEGVIGKALAPISRFDRLRSREIRGVSIYVFTNGVWEAGQRRDGPNEEAGGVENAIRTAVGRLQAAMKWRPFLSIQFISFGDNPEGRRRMRWLDDGIKATTGGWDIVDTTHHTESVEKMIIGAIREGVDGQPPVTAPGI</sequence>
<dbReference type="PROSITE" id="PS50011">
    <property type="entry name" value="PROTEIN_KINASE_DOM"/>
    <property type="match status" value="1"/>
</dbReference>
<dbReference type="GO" id="GO:0004674">
    <property type="term" value="F:protein serine/threonine kinase activity"/>
    <property type="evidence" value="ECO:0007669"/>
    <property type="project" value="UniProtKB-KW"/>
</dbReference>
<dbReference type="PANTHER" id="PTHR43671:SF98">
    <property type="entry name" value="SERINE_THREONINE-PROTEIN KINASE NEK11"/>
    <property type="match status" value="1"/>
</dbReference>
<evidence type="ECO:0000256" key="8">
    <source>
        <dbReference type="ARBA" id="ARBA00048679"/>
    </source>
</evidence>
<dbReference type="STRING" id="363999.A0A439DFK8"/>
<comment type="catalytic activity">
    <reaction evidence="7">
        <text>L-threonyl-[protein] + ATP = O-phospho-L-threonyl-[protein] + ADP + H(+)</text>
        <dbReference type="Rhea" id="RHEA:46608"/>
        <dbReference type="Rhea" id="RHEA-COMP:11060"/>
        <dbReference type="Rhea" id="RHEA-COMP:11605"/>
        <dbReference type="ChEBI" id="CHEBI:15378"/>
        <dbReference type="ChEBI" id="CHEBI:30013"/>
        <dbReference type="ChEBI" id="CHEBI:30616"/>
        <dbReference type="ChEBI" id="CHEBI:61977"/>
        <dbReference type="ChEBI" id="CHEBI:456216"/>
        <dbReference type="EC" id="2.7.11.1"/>
    </reaction>
</comment>
<proteinExistence type="predicted"/>
<organism evidence="11 12">
    <name type="scientific">Xylaria grammica</name>
    <dbReference type="NCBI Taxonomy" id="363999"/>
    <lineage>
        <taxon>Eukaryota</taxon>
        <taxon>Fungi</taxon>
        <taxon>Dikarya</taxon>
        <taxon>Ascomycota</taxon>
        <taxon>Pezizomycotina</taxon>
        <taxon>Sordariomycetes</taxon>
        <taxon>Xylariomycetidae</taxon>
        <taxon>Xylariales</taxon>
        <taxon>Xylariaceae</taxon>
        <taxon>Xylaria</taxon>
    </lineage>
</organism>
<comment type="caution">
    <text evidence="11">The sequence shown here is derived from an EMBL/GenBank/DDBJ whole genome shotgun (WGS) entry which is preliminary data.</text>
</comment>
<dbReference type="Proteomes" id="UP000286045">
    <property type="component" value="Unassembled WGS sequence"/>
</dbReference>
<dbReference type="EMBL" id="RYZI01000033">
    <property type="protein sequence ID" value="RWA13169.1"/>
    <property type="molecule type" value="Genomic_DNA"/>
</dbReference>
<dbReference type="AlphaFoldDB" id="A0A439DFK8"/>
<comment type="catalytic activity">
    <reaction evidence="8">
        <text>L-seryl-[protein] + ATP = O-phospho-L-seryl-[protein] + ADP + H(+)</text>
        <dbReference type="Rhea" id="RHEA:17989"/>
        <dbReference type="Rhea" id="RHEA-COMP:9863"/>
        <dbReference type="Rhea" id="RHEA-COMP:11604"/>
        <dbReference type="ChEBI" id="CHEBI:15378"/>
        <dbReference type="ChEBI" id="CHEBI:29999"/>
        <dbReference type="ChEBI" id="CHEBI:30616"/>
        <dbReference type="ChEBI" id="CHEBI:83421"/>
        <dbReference type="ChEBI" id="CHEBI:456216"/>
        <dbReference type="EC" id="2.7.11.1"/>
    </reaction>
</comment>
<dbReference type="InterPro" id="IPR000719">
    <property type="entry name" value="Prot_kinase_dom"/>
</dbReference>
<keyword evidence="2" id="KW-0723">Serine/threonine-protein kinase</keyword>
<gene>
    <name evidence="11" type="ORF">EKO27_g1957</name>
</gene>
<keyword evidence="3" id="KW-0808">Transferase</keyword>
<reference evidence="11 12" key="1">
    <citation type="submission" date="2018-12" db="EMBL/GenBank/DDBJ databases">
        <title>Draft genome sequence of Xylaria grammica IHI A82.</title>
        <authorList>
            <person name="Buettner E."/>
            <person name="Kellner H."/>
        </authorList>
    </citation>
    <scope>NUCLEOTIDE SEQUENCE [LARGE SCALE GENOMIC DNA]</scope>
    <source>
        <strain evidence="11 12">IHI A82</strain>
    </source>
</reference>
<evidence type="ECO:0000256" key="3">
    <source>
        <dbReference type="ARBA" id="ARBA00022679"/>
    </source>
</evidence>
<protein>
    <recommendedName>
        <fullName evidence="1">non-specific serine/threonine protein kinase</fullName>
        <ecNumber evidence="1">2.7.11.1</ecNumber>
    </recommendedName>
</protein>
<evidence type="ECO:0000259" key="10">
    <source>
        <dbReference type="PROSITE" id="PS50011"/>
    </source>
</evidence>
<evidence type="ECO:0000313" key="11">
    <source>
        <dbReference type="EMBL" id="RWA13169.1"/>
    </source>
</evidence>
<dbReference type="EC" id="2.7.11.1" evidence="1"/>
<evidence type="ECO:0000256" key="6">
    <source>
        <dbReference type="ARBA" id="ARBA00022840"/>
    </source>
</evidence>
<dbReference type="InterPro" id="IPR050660">
    <property type="entry name" value="NEK_Ser/Thr_kinase"/>
</dbReference>
<accession>A0A439DFK8</accession>
<dbReference type="SUPFAM" id="SSF56112">
    <property type="entry name" value="Protein kinase-like (PK-like)"/>
    <property type="match status" value="1"/>
</dbReference>
<evidence type="ECO:0000256" key="1">
    <source>
        <dbReference type="ARBA" id="ARBA00012513"/>
    </source>
</evidence>
<keyword evidence="12" id="KW-1185">Reference proteome</keyword>
<dbReference type="SMART" id="SM00220">
    <property type="entry name" value="S_TKc"/>
    <property type="match status" value="1"/>
</dbReference>
<feature type="region of interest" description="Disordered" evidence="9">
    <location>
        <begin position="576"/>
        <end position="608"/>
    </location>
</feature>
<dbReference type="InterPro" id="IPR011009">
    <property type="entry name" value="Kinase-like_dom_sf"/>
</dbReference>
<evidence type="ECO:0000256" key="7">
    <source>
        <dbReference type="ARBA" id="ARBA00047899"/>
    </source>
</evidence>
<keyword evidence="4" id="KW-0547">Nucleotide-binding</keyword>
<dbReference type="CDD" id="cd00180">
    <property type="entry name" value="PKc"/>
    <property type="match status" value="1"/>
</dbReference>
<name>A0A439DFK8_9PEZI</name>
<dbReference type="PANTHER" id="PTHR43671">
    <property type="entry name" value="SERINE/THREONINE-PROTEIN KINASE NEK"/>
    <property type="match status" value="1"/>
</dbReference>
<keyword evidence="6" id="KW-0067">ATP-binding</keyword>
<evidence type="ECO:0000313" key="12">
    <source>
        <dbReference type="Proteomes" id="UP000286045"/>
    </source>
</evidence>